<proteinExistence type="inferred from homology"/>
<name>A0ABY3WSP9_9ACTN</name>
<evidence type="ECO:0000313" key="3">
    <source>
        <dbReference type="EMBL" id="UNM13595.1"/>
    </source>
</evidence>
<reference evidence="3 4" key="1">
    <citation type="submission" date="2021-03" db="EMBL/GenBank/DDBJ databases">
        <title>Complete genome of Streptomyces formicae strain 1H-GS9 (DSM 100524).</title>
        <authorList>
            <person name="Atanasov K.E."/>
            <person name="Altabella T."/>
            <person name="Ferrer A."/>
        </authorList>
    </citation>
    <scope>NUCLEOTIDE SEQUENCE [LARGE SCALE GENOMIC DNA]</scope>
    <source>
        <strain evidence="3 4">1H-GS9</strain>
    </source>
</reference>
<evidence type="ECO:0000256" key="2">
    <source>
        <dbReference type="SAM" id="MobiDB-lite"/>
    </source>
</evidence>
<feature type="region of interest" description="Disordered" evidence="2">
    <location>
        <begin position="1"/>
        <end position="41"/>
    </location>
</feature>
<protein>
    <submittedName>
        <fullName evidence="3">Lactonase family protein</fullName>
    </submittedName>
</protein>
<dbReference type="Gene3D" id="2.130.10.10">
    <property type="entry name" value="YVTN repeat-like/Quinoprotein amine dehydrogenase"/>
    <property type="match status" value="1"/>
</dbReference>
<dbReference type="PANTHER" id="PTHR30344">
    <property type="entry name" value="6-PHOSPHOGLUCONOLACTONASE-RELATED"/>
    <property type="match status" value="1"/>
</dbReference>
<evidence type="ECO:0000256" key="1">
    <source>
        <dbReference type="ARBA" id="ARBA00005564"/>
    </source>
</evidence>
<dbReference type="InterPro" id="IPR019405">
    <property type="entry name" value="Lactonase_7-beta_prop"/>
</dbReference>
<dbReference type="SUPFAM" id="SSF51004">
    <property type="entry name" value="C-terminal (heme d1) domain of cytochrome cd1-nitrite reductase"/>
    <property type="match status" value="1"/>
</dbReference>
<gene>
    <name evidence="3" type="ORF">J4032_20895</name>
</gene>
<dbReference type="Proteomes" id="UP000828924">
    <property type="component" value="Chromosome"/>
</dbReference>
<keyword evidence="4" id="KW-1185">Reference proteome</keyword>
<dbReference type="PANTHER" id="PTHR30344:SF1">
    <property type="entry name" value="6-PHOSPHOGLUCONOLACTONASE"/>
    <property type="match status" value="1"/>
</dbReference>
<evidence type="ECO:0000313" key="4">
    <source>
        <dbReference type="Proteomes" id="UP000828924"/>
    </source>
</evidence>
<dbReference type="InterPro" id="IPR050282">
    <property type="entry name" value="Cycloisomerase_2"/>
</dbReference>
<dbReference type="EMBL" id="CP071872">
    <property type="protein sequence ID" value="UNM13595.1"/>
    <property type="molecule type" value="Genomic_DNA"/>
</dbReference>
<dbReference type="InterPro" id="IPR011048">
    <property type="entry name" value="Haem_d1_sf"/>
</dbReference>
<comment type="similarity">
    <text evidence="1">Belongs to the cycloisomerase 2 family.</text>
</comment>
<feature type="compositionally biased region" description="Gly residues" evidence="2">
    <location>
        <begin position="10"/>
        <end position="36"/>
    </location>
</feature>
<feature type="region of interest" description="Disordered" evidence="2">
    <location>
        <begin position="214"/>
        <end position="235"/>
    </location>
</feature>
<accession>A0ABY3WSP9</accession>
<sequence length="388" mass="38535">MGGDVTSNGTGPGGSNGTGPGGGSGAGTDPGPGRSGGRAFIGSFTSAGGRGIIAAAVDEETGALSETAATDAVADPSYLAVGAAENGPVLYAVSETDEGAVAAFDITAATGDGPPALRLIGAPAPVSGAGPTHLSLAGGHLLTANYTSGSVSVLPVGPAGEPAAAVGVLRHEGSGPHPERQRGPHAHQVLPDPTGRWILGVDLGTDSVRVGELDPATGDLSPHGETPLRSGTGPRHLAFHPSGRYAYVLGELEPVLTVCRWEAGEGVLEPVGETAVLPDGLTGVGHPSYPSAVVVAHDGRFVWVANRGHDSISVLALDPSGEKAALVTTVPCGGHWPRDLALDPTGTRLYAANERSGDVTWFDVDAESGVPRRAGSIAAPAASCVVFA</sequence>
<dbReference type="InterPro" id="IPR015943">
    <property type="entry name" value="WD40/YVTN_repeat-like_dom_sf"/>
</dbReference>
<organism evidence="3 4">
    <name type="scientific">Streptomyces formicae</name>
    <dbReference type="NCBI Taxonomy" id="1616117"/>
    <lineage>
        <taxon>Bacteria</taxon>
        <taxon>Bacillati</taxon>
        <taxon>Actinomycetota</taxon>
        <taxon>Actinomycetes</taxon>
        <taxon>Kitasatosporales</taxon>
        <taxon>Streptomycetaceae</taxon>
        <taxon>Streptomyces</taxon>
    </lineage>
</organism>
<dbReference type="Pfam" id="PF10282">
    <property type="entry name" value="Lactonase"/>
    <property type="match status" value="1"/>
</dbReference>